<evidence type="ECO:0000256" key="2">
    <source>
        <dbReference type="ARBA" id="ARBA00023157"/>
    </source>
</evidence>
<reference evidence="4 5" key="1">
    <citation type="submission" date="2024-01" db="EMBL/GenBank/DDBJ databases">
        <title>A telomere-to-telomere, gap-free genome of sweet tea (Lithocarpus litseifolius).</title>
        <authorList>
            <person name="Zhou J."/>
        </authorList>
    </citation>
    <scope>NUCLEOTIDE SEQUENCE [LARGE SCALE GENOMIC DNA]</scope>
    <source>
        <strain evidence="4">Zhou-2022a</strain>
        <tissue evidence="4">Leaf</tissue>
    </source>
</reference>
<proteinExistence type="predicted"/>
<accession>A0AAW2D9R4</accession>
<evidence type="ECO:0000256" key="3">
    <source>
        <dbReference type="SAM" id="SignalP"/>
    </source>
</evidence>
<keyword evidence="5" id="KW-1185">Reference proteome</keyword>
<dbReference type="EMBL" id="JAZDWU010000003">
    <property type="protein sequence ID" value="KAL0006602.1"/>
    <property type="molecule type" value="Genomic_DNA"/>
</dbReference>
<dbReference type="PANTHER" id="PTHR47976">
    <property type="entry name" value="G-TYPE LECTIN S-RECEPTOR-LIKE SERINE/THREONINE-PROTEIN KINASE SD2-5"/>
    <property type="match status" value="1"/>
</dbReference>
<evidence type="ECO:0000256" key="1">
    <source>
        <dbReference type="ARBA" id="ARBA00022729"/>
    </source>
</evidence>
<keyword evidence="2" id="KW-1015">Disulfide bond</keyword>
<dbReference type="PANTHER" id="PTHR47976:SF105">
    <property type="entry name" value="RECEPTOR-LIKE SERINE_THREONINE-PROTEIN KINASE"/>
    <property type="match status" value="1"/>
</dbReference>
<dbReference type="InterPro" id="IPR036426">
    <property type="entry name" value="Bulb-type_lectin_dom_sf"/>
</dbReference>
<sequence>MLVFVKSSPLSFFFTLLVAAIAQVNNNTSEGSTLFATDNNSRWTSPSDYFAFGFHWLPGEQDQFLLAIWFAKIRDETMVWFAKRDNQKLTRQLVLKAPSRLELWRSNNSENCEVSNGAMLDTGNFVI</sequence>
<feature type="chain" id="PRO_5043777630" description="S-protein homolog" evidence="3">
    <location>
        <begin position="23"/>
        <end position="127"/>
    </location>
</feature>
<organism evidence="4 5">
    <name type="scientific">Lithocarpus litseifolius</name>
    <dbReference type="NCBI Taxonomy" id="425828"/>
    <lineage>
        <taxon>Eukaryota</taxon>
        <taxon>Viridiplantae</taxon>
        <taxon>Streptophyta</taxon>
        <taxon>Embryophyta</taxon>
        <taxon>Tracheophyta</taxon>
        <taxon>Spermatophyta</taxon>
        <taxon>Magnoliopsida</taxon>
        <taxon>eudicotyledons</taxon>
        <taxon>Gunneridae</taxon>
        <taxon>Pentapetalae</taxon>
        <taxon>rosids</taxon>
        <taxon>fabids</taxon>
        <taxon>Fagales</taxon>
        <taxon>Fagaceae</taxon>
        <taxon>Lithocarpus</taxon>
    </lineage>
</organism>
<dbReference type="AlphaFoldDB" id="A0AAW2D9R4"/>
<evidence type="ECO:0000313" key="5">
    <source>
        <dbReference type="Proteomes" id="UP001459277"/>
    </source>
</evidence>
<evidence type="ECO:0000313" key="4">
    <source>
        <dbReference type="EMBL" id="KAL0006602.1"/>
    </source>
</evidence>
<dbReference type="SUPFAM" id="SSF51110">
    <property type="entry name" value="alpha-D-mannose-specific plant lectins"/>
    <property type="match status" value="1"/>
</dbReference>
<dbReference type="Proteomes" id="UP001459277">
    <property type="component" value="Unassembled WGS sequence"/>
</dbReference>
<dbReference type="InterPro" id="IPR051343">
    <property type="entry name" value="G-type_lectin_kinases/EP1-like"/>
</dbReference>
<feature type="signal peptide" evidence="3">
    <location>
        <begin position="1"/>
        <end position="22"/>
    </location>
</feature>
<name>A0AAW2D9R4_9ROSI</name>
<keyword evidence="1 3" id="KW-0732">Signal</keyword>
<evidence type="ECO:0008006" key="6">
    <source>
        <dbReference type="Google" id="ProtNLM"/>
    </source>
</evidence>
<protein>
    <recommendedName>
        <fullName evidence="6">S-protein homolog</fullName>
    </recommendedName>
</protein>
<gene>
    <name evidence="4" type="ORF">SO802_008104</name>
</gene>
<comment type="caution">
    <text evidence="4">The sequence shown here is derived from an EMBL/GenBank/DDBJ whole genome shotgun (WGS) entry which is preliminary data.</text>
</comment>